<dbReference type="STRING" id="983644.G3J9A9"/>
<dbReference type="OrthoDB" id="2158884at2759"/>
<reference evidence="7 8" key="1">
    <citation type="journal article" date="2011" name="Genome Biol.">
        <title>Genome sequence of the insect pathogenic fungus Cordyceps militaris, a valued traditional Chinese medicine.</title>
        <authorList>
            <person name="Zheng P."/>
            <person name="Xia Y."/>
            <person name="Xiao G."/>
            <person name="Xiong C."/>
            <person name="Hu X."/>
            <person name="Zhang S."/>
            <person name="Zheng H."/>
            <person name="Huang Y."/>
            <person name="Zhou Y."/>
            <person name="Wang S."/>
            <person name="Zhao G.P."/>
            <person name="Liu X."/>
            <person name="St Leger R.J."/>
            <person name="Wang C."/>
        </authorList>
    </citation>
    <scope>NUCLEOTIDE SEQUENCE [LARGE SCALE GENOMIC DNA]</scope>
    <source>
        <strain evidence="7 8">CM01</strain>
    </source>
</reference>
<dbReference type="KEGG" id="cmt:CCM_02359"/>
<dbReference type="SMART" id="SM00220">
    <property type="entry name" value="S_TKc"/>
    <property type="match status" value="1"/>
</dbReference>
<keyword evidence="8" id="KW-1185">Reference proteome</keyword>
<dbReference type="PROSITE" id="PS00108">
    <property type="entry name" value="PROTEIN_KINASE_ST"/>
    <property type="match status" value="1"/>
</dbReference>
<feature type="region of interest" description="Disordered" evidence="4">
    <location>
        <begin position="897"/>
        <end position="919"/>
    </location>
</feature>
<dbReference type="Pfam" id="PF00069">
    <property type="entry name" value="Pkinase"/>
    <property type="match status" value="1"/>
</dbReference>
<name>G3J9A9_CORMM</name>
<keyword evidence="5" id="KW-0732">Signal</keyword>
<dbReference type="GeneID" id="18164386"/>
<organism evidence="7 8">
    <name type="scientific">Cordyceps militaris (strain CM01)</name>
    <name type="common">Caterpillar fungus</name>
    <dbReference type="NCBI Taxonomy" id="983644"/>
    <lineage>
        <taxon>Eukaryota</taxon>
        <taxon>Fungi</taxon>
        <taxon>Dikarya</taxon>
        <taxon>Ascomycota</taxon>
        <taxon>Pezizomycotina</taxon>
        <taxon>Sordariomycetes</taxon>
        <taxon>Hypocreomycetidae</taxon>
        <taxon>Hypocreales</taxon>
        <taxon>Cordycipitaceae</taxon>
        <taxon>Cordyceps</taxon>
    </lineage>
</organism>
<dbReference type="eggNOG" id="KOG0661">
    <property type="taxonomic scope" value="Eukaryota"/>
</dbReference>
<dbReference type="CDD" id="cd07830">
    <property type="entry name" value="STKc_MAK_like"/>
    <property type="match status" value="1"/>
</dbReference>
<evidence type="ECO:0000313" key="7">
    <source>
        <dbReference type="EMBL" id="EGX94088.1"/>
    </source>
</evidence>
<keyword evidence="1" id="KW-0723">Serine/threonine-protein kinase</keyword>
<feature type="region of interest" description="Disordered" evidence="4">
    <location>
        <begin position="987"/>
        <end position="1032"/>
    </location>
</feature>
<dbReference type="GO" id="GO:0004674">
    <property type="term" value="F:protein serine/threonine kinase activity"/>
    <property type="evidence" value="ECO:0007669"/>
    <property type="project" value="UniProtKB-KW"/>
</dbReference>
<dbReference type="PANTHER" id="PTHR24055">
    <property type="entry name" value="MITOGEN-ACTIVATED PROTEIN KINASE"/>
    <property type="match status" value="1"/>
</dbReference>
<dbReference type="InterPro" id="IPR050117">
    <property type="entry name" value="MAPK"/>
</dbReference>
<protein>
    <submittedName>
        <fullName evidence="7">Serine/threonine-protein kinase MAK</fullName>
    </submittedName>
</protein>
<dbReference type="PROSITE" id="PS50011">
    <property type="entry name" value="PROTEIN_KINASE_DOM"/>
    <property type="match status" value="1"/>
</dbReference>
<feature type="region of interest" description="Disordered" evidence="4">
    <location>
        <begin position="962"/>
        <end position="981"/>
    </location>
</feature>
<keyword evidence="7" id="KW-0418">Kinase</keyword>
<dbReference type="InterPro" id="IPR011009">
    <property type="entry name" value="Kinase-like_dom_sf"/>
</dbReference>
<dbReference type="Gene3D" id="1.10.510.10">
    <property type="entry name" value="Transferase(Phosphotransferase) domain 1"/>
    <property type="match status" value="1"/>
</dbReference>
<dbReference type="SUPFAM" id="SSF56112">
    <property type="entry name" value="Protein kinase-like (PK-like)"/>
    <property type="match status" value="1"/>
</dbReference>
<accession>G3J9A9</accession>
<keyword evidence="7" id="KW-0808">Transferase</keyword>
<dbReference type="Gene3D" id="3.30.200.20">
    <property type="entry name" value="Phosphorylase Kinase, domain 1"/>
    <property type="match status" value="1"/>
</dbReference>
<dbReference type="HOGENOM" id="CLU_011172_0_0_1"/>
<keyword evidence="2" id="KW-0547">Nucleotide-binding</keyword>
<keyword evidence="3" id="KW-0067">ATP-binding</keyword>
<proteinExistence type="predicted"/>
<dbReference type="EMBL" id="JH126400">
    <property type="protein sequence ID" value="EGX94088.1"/>
    <property type="molecule type" value="Genomic_DNA"/>
</dbReference>
<gene>
    <name evidence="7" type="ORF">CCM_02359</name>
</gene>
<dbReference type="AlphaFoldDB" id="G3J9A9"/>
<evidence type="ECO:0000256" key="5">
    <source>
        <dbReference type="SAM" id="SignalP"/>
    </source>
</evidence>
<dbReference type="InParanoid" id="G3J9A9"/>
<evidence type="ECO:0000256" key="3">
    <source>
        <dbReference type="ARBA" id="ARBA00022840"/>
    </source>
</evidence>
<dbReference type="RefSeq" id="XP_006667574.1">
    <property type="nucleotide sequence ID" value="XM_006667511.1"/>
</dbReference>
<dbReference type="GO" id="GO:0005524">
    <property type="term" value="F:ATP binding"/>
    <property type="evidence" value="ECO:0007669"/>
    <property type="project" value="UniProtKB-KW"/>
</dbReference>
<evidence type="ECO:0000259" key="6">
    <source>
        <dbReference type="PROSITE" id="PS50011"/>
    </source>
</evidence>
<evidence type="ECO:0000256" key="1">
    <source>
        <dbReference type="ARBA" id="ARBA00022527"/>
    </source>
</evidence>
<dbReference type="Proteomes" id="UP000001610">
    <property type="component" value="Unassembled WGS sequence"/>
</dbReference>
<dbReference type="VEuPathDB" id="FungiDB:CCM_02359"/>
<evidence type="ECO:0000313" key="8">
    <source>
        <dbReference type="Proteomes" id="UP000001610"/>
    </source>
</evidence>
<dbReference type="FunFam" id="1.10.510.10:FF:000314">
    <property type="entry name" value="Serine threonine-protein kinase mak"/>
    <property type="match status" value="1"/>
</dbReference>
<feature type="signal peptide" evidence="5">
    <location>
        <begin position="1"/>
        <end position="17"/>
    </location>
</feature>
<evidence type="ECO:0000256" key="2">
    <source>
        <dbReference type="ARBA" id="ARBA00022741"/>
    </source>
</evidence>
<sequence length="1032" mass="112879">MRLPFLFLLFPVSSVGGCSLVPLPFLSLAVQWAPSTWQQITTQSPYITAPSDLRALKPARYQVPVIIVLTYARSPLLLVSPGPFSPLPLTRKHTHPSPLLNIAEAFYALVSEGTLTPPHTPAATPTISFSSPNINPIHSAITLTPVAPFSCSAFNFHLALIDISSFCNVPPQTRCFHVTLTATPHLHLDSTRLSLLSPTASPNSSACNPNRSQARPLSPPKALLQALPYPLQSNTNTRNNAVKMTVAGELTHRGQPHDSLALEDRFEILKEIGDGSFGSVVLARVRTAGANVARRGSVVCSLLFGPSAPGYHAMLTSAQQVAIKSMKKTFDSLQPCLELREVVFLRTIPPHPHLVPALDIFLDPYSKKLHICMEYMEGNLYQLMKARDHKCLDNASVKSILLQIMHGLEHIHAHQFFHRDIKPENILVSTSSHQESSNSFRRYSALVTPPSTPPAYTVKLADFGLARETHSKLPYTTYVSTRWYRAPEVLLRAGEYSAPVDIWAIGAMAVEIATLKPLFPGGNEVDQVWRVCEIMGSPGNWHNKAGQRVGGGEWREGNRLASKLGFSFPKMAPHAIDTILQAPQWPASLAHFVTWCLMWDPKVRPTSTQALAHEYFADGVDPLRPRSAASKILGRKQSDLGRTTKEATSGITSSRSSWFRKSLIGRSEAPEPAVVKDLTPRPAVVHAASSNDLTSARTTKRSTWANGLSNVAPMPILPSIRPISPLSDAVTARGNNGPADAPPPVGITQEKKKLGRQLSVASSTNNYNTEMHRLQAERALNGHTGLASPPSGQKESFFSHLRKRARRFSGRHQTPVSPAFEEIEPQVGCGPWNSNRSSLIMDQSGAPKPEMYESLDRALQKPHNGVAPAPPMHHALSASKLKRHHSLPQQQPRSVDNLIGAARGGPISSRTRRSQATHGVHQYEAPAEEDELLDEVLNSTQHAMNRLDGTNRKPLRQSISNIGLTSQPYPSPSPSASGSQILFADGSETMTPRPLDLGRKTNSQYKWPTPPYEGGEWNSSSSNNLWATGNRI</sequence>
<evidence type="ECO:0000256" key="4">
    <source>
        <dbReference type="SAM" id="MobiDB-lite"/>
    </source>
</evidence>
<dbReference type="PROSITE" id="PS51257">
    <property type="entry name" value="PROKAR_LIPOPROTEIN"/>
    <property type="match status" value="1"/>
</dbReference>
<dbReference type="InterPro" id="IPR000719">
    <property type="entry name" value="Prot_kinase_dom"/>
</dbReference>
<feature type="chain" id="PRO_5003446011" evidence="5">
    <location>
        <begin position="18"/>
        <end position="1032"/>
    </location>
</feature>
<feature type="domain" description="Protein kinase" evidence="6">
    <location>
        <begin position="266"/>
        <end position="616"/>
    </location>
</feature>
<dbReference type="InterPro" id="IPR008271">
    <property type="entry name" value="Ser/Thr_kinase_AS"/>
</dbReference>